<keyword evidence="2" id="KW-1185">Reference proteome</keyword>
<dbReference type="AlphaFoldDB" id="A0A4V4HEH3"/>
<accession>A0A4V4HEH3</accession>
<protein>
    <submittedName>
        <fullName evidence="1">Uncharacterized protein</fullName>
    </submittedName>
</protein>
<gene>
    <name evidence="1" type="ORF">K435DRAFT_863962</name>
</gene>
<name>A0A4V4HEH3_DENBC</name>
<sequence length="106" mass="12354">MIHKTNGARLVKQYRLNHLLDTNIHGSAGNLNNLVMDQTRYVNQTFYRDYGLEAKILRGTYSMHISRFKELPTRREERIILQGNVDMLGLEPETNCSLNYAEIVRT</sequence>
<evidence type="ECO:0000313" key="1">
    <source>
        <dbReference type="EMBL" id="THU90825.1"/>
    </source>
</evidence>
<evidence type="ECO:0000313" key="2">
    <source>
        <dbReference type="Proteomes" id="UP000297245"/>
    </source>
</evidence>
<organism evidence="1 2">
    <name type="scientific">Dendrothele bispora (strain CBS 962.96)</name>
    <dbReference type="NCBI Taxonomy" id="1314807"/>
    <lineage>
        <taxon>Eukaryota</taxon>
        <taxon>Fungi</taxon>
        <taxon>Dikarya</taxon>
        <taxon>Basidiomycota</taxon>
        <taxon>Agaricomycotina</taxon>
        <taxon>Agaricomycetes</taxon>
        <taxon>Agaricomycetidae</taxon>
        <taxon>Agaricales</taxon>
        <taxon>Agaricales incertae sedis</taxon>
        <taxon>Dendrothele</taxon>
    </lineage>
</organism>
<dbReference type="Proteomes" id="UP000297245">
    <property type="component" value="Unassembled WGS sequence"/>
</dbReference>
<reference evidence="1 2" key="1">
    <citation type="journal article" date="2019" name="Nat. Ecol. Evol.">
        <title>Megaphylogeny resolves global patterns of mushroom evolution.</title>
        <authorList>
            <person name="Varga T."/>
            <person name="Krizsan K."/>
            <person name="Foldi C."/>
            <person name="Dima B."/>
            <person name="Sanchez-Garcia M."/>
            <person name="Sanchez-Ramirez S."/>
            <person name="Szollosi G.J."/>
            <person name="Szarkandi J.G."/>
            <person name="Papp V."/>
            <person name="Albert L."/>
            <person name="Andreopoulos W."/>
            <person name="Angelini C."/>
            <person name="Antonin V."/>
            <person name="Barry K.W."/>
            <person name="Bougher N.L."/>
            <person name="Buchanan P."/>
            <person name="Buyck B."/>
            <person name="Bense V."/>
            <person name="Catcheside P."/>
            <person name="Chovatia M."/>
            <person name="Cooper J."/>
            <person name="Damon W."/>
            <person name="Desjardin D."/>
            <person name="Finy P."/>
            <person name="Geml J."/>
            <person name="Haridas S."/>
            <person name="Hughes K."/>
            <person name="Justo A."/>
            <person name="Karasinski D."/>
            <person name="Kautmanova I."/>
            <person name="Kiss B."/>
            <person name="Kocsube S."/>
            <person name="Kotiranta H."/>
            <person name="LaButti K.M."/>
            <person name="Lechner B.E."/>
            <person name="Liimatainen K."/>
            <person name="Lipzen A."/>
            <person name="Lukacs Z."/>
            <person name="Mihaltcheva S."/>
            <person name="Morgado L.N."/>
            <person name="Niskanen T."/>
            <person name="Noordeloos M.E."/>
            <person name="Ohm R.A."/>
            <person name="Ortiz-Santana B."/>
            <person name="Ovrebo C."/>
            <person name="Racz N."/>
            <person name="Riley R."/>
            <person name="Savchenko A."/>
            <person name="Shiryaev A."/>
            <person name="Soop K."/>
            <person name="Spirin V."/>
            <person name="Szebenyi C."/>
            <person name="Tomsovsky M."/>
            <person name="Tulloss R.E."/>
            <person name="Uehling J."/>
            <person name="Grigoriev I.V."/>
            <person name="Vagvolgyi C."/>
            <person name="Papp T."/>
            <person name="Martin F.M."/>
            <person name="Miettinen O."/>
            <person name="Hibbett D.S."/>
            <person name="Nagy L.G."/>
        </authorList>
    </citation>
    <scope>NUCLEOTIDE SEQUENCE [LARGE SCALE GENOMIC DNA]</scope>
    <source>
        <strain evidence="1 2">CBS 962.96</strain>
    </source>
</reference>
<proteinExistence type="predicted"/>
<dbReference type="EMBL" id="ML179324">
    <property type="protein sequence ID" value="THU90825.1"/>
    <property type="molecule type" value="Genomic_DNA"/>
</dbReference>